<name>A0A9J6C8T1_POLVA</name>
<feature type="region of interest" description="Disordered" evidence="1">
    <location>
        <begin position="281"/>
        <end position="314"/>
    </location>
</feature>
<evidence type="ECO:0000256" key="1">
    <source>
        <dbReference type="SAM" id="MobiDB-lite"/>
    </source>
</evidence>
<feature type="region of interest" description="Disordered" evidence="1">
    <location>
        <begin position="71"/>
        <end position="135"/>
    </location>
</feature>
<organism evidence="2 3">
    <name type="scientific">Polypedilum vanderplanki</name>
    <name type="common">Sleeping chironomid midge</name>
    <dbReference type="NCBI Taxonomy" id="319348"/>
    <lineage>
        <taxon>Eukaryota</taxon>
        <taxon>Metazoa</taxon>
        <taxon>Ecdysozoa</taxon>
        <taxon>Arthropoda</taxon>
        <taxon>Hexapoda</taxon>
        <taxon>Insecta</taxon>
        <taxon>Pterygota</taxon>
        <taxon>Neoptera</taxon>
        <taxon>Endopterygota</taxon>
        <taxon>Diptera</taxon>
        <taxon>Nematocera</taxon>
        <taxon>Chironomoidea</taxon>
        <taxon>Chironomidae</taxon>
        <taxon>Chironominae</taxon>
        <taxon>Polypedilum</taxon>
        <taxon>Polypedilum</taxon>
    </lineage>
</organism>
<feature type="compositionally biased region" description="Basic and acidic residues" evidence="1">
    <location>
        <begin position="281"/>
        <end position="292"/>
    </location>
</feature>
<sequence>MVNVPPSSYDELAELLGDEDEIEQFDEATNTKIVTKRVEEGFQQIITHKEWVNDKIGKRTTTMVRTYKPIVEDEEEVEENVEEEEISDEKLAELRANAPPPPPPVEDDGEPEVGKDGKKKKKKKKQKIEGSSDVVREAFDGGYKEITTITFPDGTTRKSTKIFYDPVEVPKSEQQVVEETTTTKSGKKKKVKKVINLNQEVIESYEDDDGNLVTVSREPFPDGSGHKDITVTKLPNGQYKSTTQIIFYPKEKEIVETTEIIEHPPSSIRMSVKETIIKQHHESIEETEEKSVKKTKKKSSKKQVEEVVEEDDTAEQVHQVQMQQVHQIQESMQENGVETKKITKKSTRKITEEQQRAALMARDNAEGVTTVVREKTDKGYREISTTVFPDGSTKVATREFYDAVEEKVDHEEAMAIRNNLAVLATQGPQVQKNADGSTSTIVVERIANGYRQTTTTKKLNGATSVQTREFYDAVEEETNESGQTKRRVVQSKQQIQGVQNNMMKSVKLFG</sequence>
<evidence type="ECO:0000313" key="3">
    <source>
        <dbReference type="Proteomes" id="UP001107558"/>
    </source>
</evidence>
<dbReference type="Proteomes" id="UP001107558">
    <property type="component" value="Chromosome 2"/>
</dbReference>
<keyword evidence="3" id="KW-1185">Reference proteome</keyword>
<feature type="compositionally biased region" description="Acidic residues" evidence="1">
    <location>
        <begin position="72"/>
        <end position="87"/>
    </location>
</feature>
<dbReference type="EMBL" id="JADBJN010000002">
    <property type="protein sequence ID" value="KAG5678442.1"/>
    <property type="molecule type" value="Genomic_DNA"/>
</dbReference>
<dbReference type="AlphaFoldDB" id="A0A9J6C8T1"/>
<reference evidence="2" key="1">
    <citation type="submission" date="2021-03" db="EMBL/GenBank/DDBJ databases">
        <title>Chromosome level genome of the anhydrobiotic midge Polypedilum vanderplanki.</title>
        <authorList>
            <person name="Yoshida Y."/>
            <person name="Kikawada T."/>
            <person name="Gusev O."/>
        </authorList>
    </citation>
    <scope>NUCLEOTIDE SEQUENCE</scope>
    <source>
        <strain evidence="2">NIAS01</strain>
        <tissue evidence="2">Whole body or cell culture</tissue>
    </source>
</reference>
<gene>
    <name evidence="2" type="ORF">PVAND_008115</name>
</gene>
<evidence type="ECO:0000313" key="2">
    <source>
        <dbReference type="EMBL" id="KAG5678442.1"/>
    </source>
</evidence>
<feature type="region of interest" description="Disordered" evidence="1">
    <location>
        <begin position="475"/>
        <end position="495"/>
    </location>
</feature>
<comment type="caution">
    <text evidence="2">The sequence shown here is derived from an EMBL/GenBank/DDBJ whole genome shotgun (WGS) entry which is preliminary data.</text>
</comment>
<protein>
    <submittedName>
        <fullName evidence="2">Uncharacterized protein</fullName>
    </submittedName>
</protein>
<proteinExistence type="predicted"/>
<accession>A0A9J6C8T1</accession>
<feature type="compositionally biased region" description="Basic residues" evidence="1">
    <location>
        <begin position="117"/>
        <end position="126"/>
    </location>
</feature>